<proteinExistence type="predicted"/>
<sequence>MKQYKNNLEIEEDQAPQSLIQKHQVENYQKESKEEVPNHEYQKSYRLNQIRDKKQNSIKQQLDALSTATSNFYKESNENQIKSPSQLIESYKKIDQSQITQIKQQRMANRIISAQPLRHLVIKKGQDSIQFQQFENQEQKRPLVILKGLSDKYQRQEENETIPDNQLISSDLNQQIFKRASRLRKKSQSNGFYISQNSKQEEPQIDSELVESFKEQMIINQSGKINKDELYDSLEIETIQNISKMEESEFDQITKIQFRFNAKEGSLYMLGELLINLQELILDYSNIESLRLLGTKLTFLQILSIKKSNLVDLSGILSMPNLVELNCSFNSINDVSPLAFHSKIAILNLEGNQLTDEYQLDHLESLNLQYLNIKKNPLCSNQKLYEIILQRFAHIKMEIEGNPIIIENTRNELKQNQKIEFQEQKINQEEQRIKQLQTLMNDIEQNQSLCESVKGKQYEKHKLRRPQTAQVQQIKSASPSQGQEFNPYNKVIQENFKDHQMKNQQIYSLKKPNF</sequence>
<dbReference type="PANTHER" id="PTHR22708">
    <property type="entry name" value="LEUCINE-RICH REPEAT-CONTAINING PROTEIN 56"/>
    <property type="match status" value="1"/>
</dbReference>
<feature type="coiled-coil region" evidence="1">
    <location>
        <begin position="411"/>
        <end position="446"/>
    </location>
</feature>
<evidence type="ECO:0000313" key="3">
    <source>
        <dbReference type="EMBL" id="CAD8134000.1"/>
    </source>
</evidence>
<organism evidence="3 4">
    <name type="scientific">Paramecium pentaurelia</name>
    <dbReference type="NCBI Taxonomy" id="43138"/>
    <lineage>
        <taxon>Eukaryota</taxon>
        <taxon>Sar</taxon>
        <taxon>Alveolata</taxon>
        <taxon>Ciliophora</taxon>
        <taxon>Intramacronucleata</taxon>
        <taxon>Oligohymenophorea</taxon>
        <taxon>Peniculida</taxon>
        <taxon>Parameciidae</taxon>
        <taxon>Paramecium</taxon>
    </lineage>
</organism>
<dbReference type="InterPro" id="IPR040091">
    <property type="entry name" value="LRRC56"/>
</dbReference>
<keyword evidence="4" id="KW-1185">Reference proteome</keyword>
<comment type="caution">
    <text evidence="3">The sequence shown here is derived from an EMBL/GenBank/DDBJ whole genome shotgun (WGS) entry which is preliminary data.</text>
</comment>
<dbReference type="InterPro" id="IPR001611">
    <property type="entry name" value="Leu-rich_rpt"/>
</dbReference>
<name>A0A8S1S421_9CILI</name>
<dbReference type="Proteomes" id="UP000689195">
    <property type="component" value="Unassembled WGS sequence"/>
</dbReference>
<feature type="region of interest" description="Disordered" evidence="2">
    <location>
        <begin position="464"/>
        <end position="487"/>
    </location>
</feature>
<dbReference type="PANTHER" id="PTHR22708:SF0">
    <property type="entry name" value="LEUCINE-RICH REPEAT-CONTAINING PROTEIN 56"/>
    <property type="match status" value="1"/>
</dbReference>
<dbReference type="PROSITE" id="PS51450">
    <property type="entry name" value="LRR"/>
    <property type="match status" value="1"/>
</dbReference>
<dbReference type="AlphaFoldDB" id="A0A8S1S421"/>
<accession>A0A8S1S421</accession>
<keyword evidence="1" id="KW-0175">Coiled coil</keyword>
<evidence type="ECO:0000256" key="2">
    <source>
        <dbReference type="SAM" id="MobiDB-lite"/>
    </source>
</evidence>
<gene>
    <name evidence="3" type="ORF">PPENT_87.1.T0030083</name>
</gene>
<protein>
    <submittedName>
        <fullName evidence="3">Uncharacterized protein</fullName>
    </submittedName>
</protein>
<dbReference type="OrthoDB" id="676979at2759"/>
<feature type="compositionally biased region" description="Polar residues" evidence="2">
    <location>
        <begin position="467"/>
        <end position="486"/>
    </location>
</feature>
<evidence type="ECO:0000313" key="4">
    <source>
        <dbReference type="Proteomes" id="UP000689195"/>
    </source>
</evidence>
<reference evidence="3" key="1">
    <citation type="submission" date="2021-01" db="EMBL/GenBank/DDBJ databases">
        <authorList>
            <consortium name="Genoscope - CEA"/>
            <person name="William W."/>
        </authorList>
    </citation>
    <scope>NUCLEOTIDE SEQUENCE</scope>
</reference>
<evidence type="ECO:0000256" key="1">
    <source>
        <dbReference type="SAM" id="Coils"/>
    </source>
</evidence>
<dbReference type="EMBL" id="CAJJDO010000003">
    <property type="protein sequence ID" value="CAD8134000.1"/>
    <property type="molecule type" value="Genomic_DNA"/>
</dbReference>